<accession>A0A382XMM6</accession>
<organism evidence="1">
    <name type="scientific">marine metagenome</name>
    <dbReference type="NCBI Taxonomy" id="408172"/>
    <lineage>
        <taxon>unclassified sequences</taxon>
        <taxon>metagenomes</taxon>
        <taxon>ecological metagenomes</taxon>
    </lineage>
</organism>
<proteinExistence type="predicted"/>
<dbReference type="AlphaFoldDB" id="A0A382XMM6"/>
<name>A0A382XMM6_9ZZZZ</name>
<sequence>MPAKVQRLAHTEQLLLLGQLGDLAVEVDSGLKHSNHHYSLVVPPGYTVLRRLSVPSVSRRERTEALQL</sequence>
<reference evidence="1" key="1">
    <citation type="submission" date="2018-05" db="EMBL/GenBank/DDBJ databases">
        <authorList>
            <person name="Lanie J.A."/>
            <person name="Ng W.-L."/>
            <person name="Kazmierczak K.M."/>
            <person name="Andrzejewski T.M."/>
            <person name="Davidsen T.M."/>
            <person name="Wayne K.J."/>
            <person name="Tettelin H."/>
            <person name="Glass J.I."/>
            <person name="Rusch D."/>
            <person name="Podicherti R."/>
            <person name="Tsui H.-C.T."/>
            <person name="Winkler M.E."/>
        </authorList>
    </citation>
    <scope>NUCLEOTIDE SEQUENCE</scope>
</reference>
<evidence type="ECO:0000313" key="1">
    <source>
        <dbReference type="EMBL" id="SVD72090.1"/>
    </source>
</evidence>
<feature type="non-terminal residue" evidence="1">
    <location>
        <position position="68"/>
    </location>
</feature>
<protein>
    <submittedName>
        <fullName evidence="1">Uncharacterized protein</fullName>
    </submittedName>
</protein>
<dbReference type="EMBL" id="UINC01168848">
    <property type="protein sequence ID" value="SVD72090.1"/>
    <property type="molecule type" value="Genomic_DNA"/>
</dbReference>
<gene>
    <name evidence="1" type="ORF">METZ01_LOCUS424944</name>
</gene>